<accession>A0A9P7GA19</accession>
<gene>
    <name evidence="6" type="ORF">DXG03_001292</name>
</gene>
<organism evidence="6 7">
    <name type="scientific">Asterophora parasitica</name>
    <dbReference type="NCBI Taxonomy" id="117018"/>
    <lineage>
        <taxon>Eukaryota</taxon>
        <taxon>Fungi</taxon>
        <taxon>Dikarya</taxon>
        <taxon>Basidiomycota</taxon>
        <taxon>Agaricomycotina</taxon>
        <taxon>Agaricomycetes</taxon>
        <taxon>Agaricomycetidae</taxon>
        <taxon>Agaricales</taxon>
        <taxon>Tricholomatineae</taxon>
        <taxon>Lyophyllaceae</taxon>
        <taxon>Asterophora</taxon>
    </lineage>
</organism>
<dbReference type="GO" id="GO:0000981">
    <property type="term" value="F:DNA-binding transcription factor activity, RNA polymerase II-specific"/>
    <property type="evidence" value="ECO:0007669"/>
    <property type="project" value="TreeGrafter"/>
</dbReference>
<name>A0A9P7GA19_9AGAR</name>
<dbReference type="Proteomes" id="UP000775547">
    <property type="component" value="Unassembled WGS sequence"/>
</dbReference>
<dbReference type="Gene3D" id="1.10.30.10">
    <property type="entry name" value="High mobility group box domain"/>
    <property type="match status" value="1"/>
</dbReference>
<keyword evidence="2 3" id="KW-0539">Nucleus</keyword>
<reference evidence="6" key="1">
    <citation type="submission" date="2020-07" db="EMBL/GenBank/DDBJ databases">
        <authorList>
            <person name="Nieuwenhuis M."/>
            <person name="Van De Peppel L.J.J."/>
        </authorList>
    </citation>
    <scope>NUCLEOTIDE SEQUENCE</scope>
    <source>
        <strain evidence="6">AP01</strain>
        <tissue evidence="6">Mycelium</tissue>
    </source>
</reference>
<dbReference type="EMBL" id="JABCKV010000125">
    <property type="protein sequence ID" value="KAG5643242.1"/>
    <property type="molecule type" value="Genomic_DNA"/>
</dbReference>
<evidence type="ECO:0000313" key="6">
    <source>
        <dbReference type="EMBL" id="KAG5643242.1"/>
    </source>
</evidence>
<dbReference type="AlphaFoldDB" id="A0A9P7GA19"/>
<dbReference type="Pfam" id="PF00505">
    <property type="entry name" value="HMG_box"/>
    <property type="match status" value="1"/>
</dbReference>
<keyword evidence="1 3" id="KW-0238">DNA-binding</keyword>
<proteinExistence type="predicted"/>
<feature type="domain" description="HMG box" evidence="5">
    <location>
        <begin position="48"/>
        <end position="117"/>
    </location>
</feature>
<dbReference type="InterPro" id="IPR051356">
    <property type="entry name" value="SOX/SOX-like_TF"/>
</dbReference>
<evidence type="ECO:0000259" key="5">
    <source>
        <dbReference type="PROSITE" id="PS50118"/>
    </source>
</evidence>
<feature type="region of interest" description="Disordered" evidence="4">
    <location>
        <begin position="1"/>
        <end position="50"/>
    </location>
</feature>
<evidence type="ECO:0000256" key="2">
    <source>
        <dbReference type="ARBA" id="ARBA00023242"/>
    </source>
</evidence>
<dbReference type="GO" id="GO:0005634">
    <property type="term" value="C:nucleus"/>
    <property type="evidence" value="ECO:0007669"/>
    <property type="project" value="UniProtKB-UniRule"/>
</dbReference>
<evidence type="ECO:0000256" key="3">
    <source>
        <dbReference type="PROSITE-ProRule" id="PRU00267"/>
    </source>
</evidence>
<feature type="compositionally biased region" description="Polar residues" evidence="4">
    <location>
        <begin position="196"/>
        <end position="205"/>
    </location>
</feature>
<dbReference type="InterPro" id="IPR036910">
    <property type="entry name" value="HMG_box_dom_sf"/>
</dbReference>
<evidence type="ECO:0000313" key="7">
    <source>
        <dbReference type="Proteomes" id="UP000775547"/>
    </source>
</evidence>
<evidence type="ECO:0000256" key="1">
    <source>
        <dbReference type="ARBA" id="ARBA00023125"/>
    </source>
</evidence>
<evidence type="ECO:0000256" key="4">
    <source>
        <dbReference type="SAM" id="MobiDB-lite"/>
    </source>
</evidence>
<dbReference type="SMART" id="SM00398">
    <property type="entry name" value="HMG"/>
    <property type="match status" value="1"/>
</dbReference>
<reference evidence="6" key="2">
    <citation type="submission" date="2021-10" db="EMBL/GenBank/DDBJ databases">
        <title>Phylogenomics reveals ancestral predisposition of the termite-cultivated fungus Termitomyces towards a domesticated lifestyle.</title>
        <authorList>
            <person name="Auxier B."/>
            <person name="Grum-Grzhimaylo A."/>
            <person name="Cardenas M.E."/>
            <person name="Lodge J.D."/>
            <person name="Laessoe T."/>
            <person name="Pedersen O."/>
            <person name="Smith M.E."/>
            <person name="Kuyper T.W."/>
            <person name="Franco-Molano E.A."/>
            <person name="Baroni T.J."/>
            <person name="Aanen D.K."/>
        </authorList>
    </citation>
    <scope>NUCLEOTIDE SEQUENCE</scope>
    <source>
        <strain evidence="6">AP01</strain>
        <tissue evidence="6">Mycelium</tissue>
    </source>
</reference>
<feature type="region of interest" description="Disordered" evidence="4">
    <location>
        <begin position="196"/>
        <end position="218"/>
    </location>
</feature>
<dbReference type="PROSITE" id="PS50118">
    <property type="entry name" value="HMG_BOX_2"/>
    <property type="match status" value="1"/>
</dbReference>
<dbReference type="PANTHER" id="PTHR45789">
    <property type="entry name" value="FI18025P1"/>
    <property type="match status" value="1"/>
</dbReference>
<dbReference type="InterPro" id="IPR009071">
    <property type="entry name" value="HMG_box_dom"/>
</dbReference>
<sequence>MSSPEVPPQATDALARGALSRNAIPHPTYHPPDPTKKSHARKQPEGHVPRPRNAFILFRCDFVRQKKVPEDVENDHRNISRIAGSVWRLMSNADKAPWVDMADQEKKRHLKAYPGYRYTPAPGVPLFTKRKKRGDVEEDEIPGSTPSELRRVARGSAPYKGLDTIATHVYTTPDSATSLSASTPAIIPPQLEPQSYLGQRRSSSCPPGAPRVPVPSSTILSGFASPDTILVTRDDLARRPSRITMFQSDFSLASSLSLRLVDPNLVHVSPTTAALQGQGQGQGQGYQAATATAVVKDVRPEMRTGAYVADLPGDVPGWDSAAVPLEWADTALFDLDAWGGGKKMSMSMDLSGLYDVSFIQSLSHIRSFF</sequence>
<dbReference type="CDD" id="cd01389">
    <property type="entry name" value="HMG-box_ROX1-like"/>
    <property type="match status" value="1"/>
</dbReference>
<feature type="DNA-binding region" description="HMG box" evidence="3">
    <location>
        <begin position="48"/>
        <end position="117"/>
    </location>
</feature>
<dbReference type="PANTHER" id="PTHR45789:SF2">
    <property type="entry name" value="FI18025P1"/>
    <property type="match status" value="1"/>
</dbReference>
<protein>
    <recommendedName>
        <fullName evidence="5">HMG box domain-containing protein</fullName>
    </recommendedName>
</protein>
<dbReference type="OrthoDB" id="6247875at2759"/>
<keyword evidence="7" id="KW-1185">Reference proteome</keyword>
<dbReference type="GO" id="GO:0000978">
    <property type="term" value="F:RNA polymerase II cis-regulatory region sequence-specific DNA binding"/>
    <property type="evidence" value="ECO:0007669"/>
    <property type="project" value="TreeGrafter"/>
</dbReference>
<dbReference type="SUPFAM" id="SSF47095">
    <property type="entry name" value="HMG-box"/>
    <property type="match status" value="1"/>
</dbReference>
<comment type="caution">
    <text evidence="6">The sequence shown here is derived from an EMBL/GenBank/DDBJ whole genome shotgun (WGS) entry which is preliminary data.</text>
</comment>